<dbReference type="EC" id="2.4.-.-" evidence="2"/>
<evidence type="ECO:0000313" key="2">
    <source>
        <dbReference type="EMBL" id="MBW7467377.1"/>
    </source>
</evidence>
<accession>A0ABS7CU73</accession>
<feature type="domain" description="Glycosyl transferase family 1" evidence="1">
    <location>
        <begin position="194"/>
        <end position="336"/>
    </location>
</feature>
<keyword evidence="3" id="KW-1185">Reference proteome</keyword>
<evidence type="ECO:0000259" key="1">
    <source>
        <dbReference type="Pfam" id="PF00534"/>
    </source>
</evidence>
<dbReference type="Pfam" id="PF00534">
    <property type="entry name" value="Glycos_transf_1"/>
    <property type="match status" value="1"/>
</dbReference>
<dbReference type="Gene3D" id="3.40.50.2000">
    <property type="entry name" value="Glycogen Phosphorylase B"/>
    <property type="match status" value="1"/>
</dbReference>
<dbReference type="RefSeq" id="WP_219877251.1">
    <property type="nucleotide sequence ID" value="NZ_JAHYXK010000006.1"/>
</dbReference>
<name>A0ABS7CU73_9BACT</name>
<dbReference type="Proteomes" id="UP000813018">
    <property type="component" value="Unassembled WGS sequence"/>
</dbReference>
<keyword evidence="2" id="KW-0328">Glycosyltransferase</keyword>
<dbReference type="InterPro" id="IPR001296">
    <property type="entry name" value="Glyco_trans_1"/>
</dbReference>
<gene>
    <name evidence="2" type="ORF">K0O23_09870</name>
</gene>
<dbReference type="GO" id="GO:0016757">
    <property type="term" value="F:glycosyltransferase activity"/>
    <property type="evidence" value="ECO:0007669"/>
    <property type="project" value="UniProtKB-KW"/>
</dbReference>
<dbReference type="EMBL" id="JAHYXK010000006">
    <property type="protein sequence ID" value="MBW7467377.1"/>
    <property type="molecule type" value="Genomic_DNA"/>
</dbReference>
<dbReference type="SUPFAM" id="SSF53756">
    <property type="entry name" value="UDP-Glycosyltransferase/glycogen phosphorylase"/>
    <property type="match status" value="1"/>
</dbReference>
<evidence type="ECO:0000313" key="3">
    <source>
        <dbReference type="Proteomes" id="UP000813018"/>
    </source>
</evidence>
<protein>
    <submittedName>
        <fullName evidence="2">Glycosyltransferase</fullName>
        <ecNumber evidence="2">2.4.-.-</ecNumber>
    </submittedName>
</protein>
<keyword evidence="2" id="KW-0808">Transferase</keyword>
<organism evidence="2 3">
    <name type="scientific">Pontibacter aydingkolensis</name>
    <dbReference type="NCBI Taxonomy" id="1911536"/>
    <lineage>
        <taxon>Bacteria</taxon>
        <taxon>Pseudomonadati</taxon>
        <taxon>Bacteroidota</taxon>
        <taxon>Cytophagia</taxon>
        <taxon>Cytophagales</taxon>
        <taxon>Hymenobacteraceae</taxon>
        <taxon>Pontibacter</taxon>
    </lineage>
</organism>
<reference evidence="2 3" key="1">
    <citation type="journal article" date="2016" name="Int. J. Syst. Evol. Microbiol.">
        <title>Pontibacter aydingkolensis sp. nov., isolated from soil of a salt lake.</title>
        <authorList>
            <person name="Osman G."/>
            <person name="Zhang T."/>
            <person name="Lou K."/>
            <person name="Gao Y."/>
            <person name="Chang W."/>
            <person name="Lin Q."/>
            <person name="Yang H.M."/>
            <person name="Huo X.D."/>
            <person name="Wang N."/>
        </authorList>
    </citation>
    <scope>NUCLEOTIDE SEQUENCE [LARGE SCALE GENOMIC DNA]</scope>
    <source>
        <strain evidence="2 3">KACC 19255</strain>
    </source>
</reference>
<proteinExistence type="predicted"/>
<sequence>MSEKRILIASLLKPVNDTRMYEKLGLSLSKLPDTEVHICGFAAPLPLSAPGNVIFHPLFNFKRLGLGRLTAQLAYYRLLQSLKPDLIIAGTHELLLPSYFYCRMYKAKLVYDVRENYALNLRKQNNYNAVLKRLLALGVERIEKLVAPAVAHFILAEKCYTSELSFHQKRYTILENKYKKQQHYSTPKTPVNLEGQPLRLLYSGTISQEYGIFDAIKLAARLHAHEPLTTLTIIGYCAHNETWQKVQQLIKGKKYITVIGGHQLVPHTEIIAQMAHCNIGLLPYQPNESTFSCIPTKLYEYMAHGLVILITQNPIWQAIVQQHQAGVCINFSGVHVEELVGQVKHQPFYTFGVPAGIFWEEEETKLLRIVQDTLS</sequence>
<comment type="caution">
    <text evidence="2">The sequence shown here is derived from an EMBL/GenBank/DDBJ whole genome shotgun (WGS) entry which is preliminary data.</text>
</comment>